<evidence type="ECO:0000256" key="2">
    <source>
        <dbReference type="ARBA" id="ARBA00006706"/>
    </source>
</evidence>
<dbReference type="NCBIfam" id="NF045485">
    <property type="entry name" value="FPPsyn"/>
    <property type="match status" value="1"/>
</dbReference>
<sequence>MTHEEYKQQLTAWAGLTEKRLAALCDEYLPQQSELGQAARYSLLGGGKRVRAVLTLAACQLAGADAADALDYACALEMLHCYSLIHDDMPCMDNDDFRRGRPSCHKQFGEATALLAADALVTAAFEVLAHAKCSAESRIEAVQLLAKGGGDRGMLYGQELDKHFETVRAGEAELLNLHAHKTGALIIAAVELGCAAAGVRPDTDTRKALVRYAAELGLVFQIVDDILDVTSTTEELGKPVGSDADNDKTTFITLYGLQGAHEEAERHNTAALAALDALGPRADFLRLMAAELLERKK</sequence>
<dbReference type="GO" id="GO:0005737">
    <property type="term" value="C:cytoplasm"/>
    <property type="evidence" value="ECO:0007669"/>
    <property type="project" value="UniProtKB-ARBA"/>
</dbReference>
<dbReference type="GO" id="GO:0016114">
    <property type="term" value="P:terpenoid biosynthetic process"/>
    <property type="evidence" value="ECO:0007669"/>
    <property type="project" value="UniProtKB-ARBA"/>
</dbReference>
<evidence type="ECO:0000256" key="5">
    <source>
        <dbReference type="ARBA" id="ARBA00022679"/>
    </source>
</evidence>
<dbReference type="STRING" id="745368.SAMN02745178_00820"/>
<evidence type="ECO:0000256" key="8">
    <source>
        <dbReference type="ARBA" id="ARBA00023229"/>
    </source>
</evidence>
<evidence type="ECO:0000313" key="14">
    <source>
        <dbReference type="Proteomes" id="UP000190286"/>
    </source>
</evidence>
<keyword evidence="6" id="KW-0479">Metal-binding</keyword>
<comment type="catalytic activity">
    <reaction evidence="11">
        <text>isopentenyl diphosphate + (2E)-geranyl diphosphate = (2E,6E)-farnesyl diphosphate + diphosphate</text>
        <dbReference type="Rhea" id="RHEA:19361"/>
        <dbReference type="ChEBI" id="CHEBI:33019"/>
        <dbReference type="ChEBI" id="CHEBI:58057"/>
        <dbReference type="ChEBI" id="CHEBI:128769"/>
        <dbReference type="ChEBI" id="CHEBI:175763"/>
        <dbReference type="EC" id="2.5.1.10"/>
    </reaction>
</comment>
<accession>A0A1T4WNC0</accession>
<evidence type="ECO:0000256" key="1">
    <source>
        <dbReference type="ARBA" id="ARBA00001946"/>
    </source>
</evidence>
<proteinExistence type="inferred from homology"/>
<dbReference type="EC" id="2.5.1.10" evidence="3"/>
<dbReference type="PROSITE" id="PS00723">
    <property type="entry name" value="POLYPRENYL_SYNTHASE_1"/>
    <property type="match status" value="1"/>
</dbReference>
<reference evidence="13 14" key="1">
    <citation type="submission" date="2017-02" db="EMBL/GenBank/DDBJ databases">
        <authorList>
            <person name="Peterson S.W."/>
        </authorList>
    </citation>
    <scope>NUCLEOTIDE SEQUENCE [LARGE SCALE GENOMIC DNA]</scope>
    <source>
        <strain evidence="13 14">ATCC 27749</strain>
    </source>
</reference>
<dbReference type="PANTHER" id="PTHR43281:SF1">
    <property type="entry name" value="FARNESYL DIPHOSPHATE SYNTHASE"/>
    <property type="match status" value="1"/>
</dbReference>
<keyword evidence="7" id="KW-0460">Magnesium</keyword>
<comment type="similarity">
    <text evidence="2 12">Belongs to the FPP/GGPP synthase family.</text>
</comment>
<organism evidence="13 14">
    <name type="scientific">Gemmiger formicilis</name>
    <dbReference type="NCBI Taxonomy" id="745368"/>
    <lineage>
        <taxon>Bacteria</taxon>
        <taxon>Bacillati</taxon>
        <taxon>Bacillota</taxon>
        <taxon>Clostridia</taxon>
        <taxon>Eubacteriales</taxon>
        <taxon>Gemmiger</taxon>
    </lineage>
</organism>
<dbReference type="AlphaFoldDB" id="A0A1T4WNC0"/>
<evidence type="ECO:0000256" key="12">
    <source>
        <dbReference type="RuleBase" id="RU004466"/>
    </source>
</evidence>
<keyword evidence="5 12" id="KW-0808">Transferase</keyword>
<evidence type="ECO:0000256" key="7">
    <source>
        <dbReference type="ARBA" id="ARBA00022842"/>
    </source>
</evidence>
<evidence type="ECO:0000256" key="10">
    <source>
        <dbReference type="ARBA" id="ARBA00032873"/>
    </source>
</evidence>
<protein>
    <recommendedName>
        <fullName evidence="4">Farnesyl diphosphate synthase</fullName>
        <ecNumber evidence="3">2.5.1.10</ecNumber>
    </recommendedName>
    <alternativeName>
        <fullName evidence="10">(2E,6E)-farnesyl diphosphate synthase</fullName>
    </alternativeName>
    <alternativeName>
        <fullName evidence="9">Geranyltranstransferase</fullName>
    </alternativeName>
</protein>
<dbReference type="InterPro" id="IPR000092">
    <property type="entry name" value="Polyprenyl_synt"/>
</dbReference>
<dbReference type="GO" id="GO:0004337">
    <property type="term" value="F:(2E,6E)-farnesyl diphosphate synthase activity"/>
    <property type="evidence" value="ECO:0007669"/>
    <property type="project" value="UniProtKB-EC"/>
</dbReference>
<keyword evidence="14" id="KW-1185">Reference proteome</keyword>
<dbReference type="SFLD" id="SFLDG01017">
    <property type="entry name" value="Polyprenyl_Transferase_Like"/>
    <property type="match status" value="1"/>
</dbReference>
<dbReference type="FunFam" id="1.10.600.10:FF:000001">
    <property type="entry name" value="Geranylgeranyl diphosphate synthase"/>
    <property type="match status" value="1"/>
</dbReference>
<evidence type="ECO:0000256" key="3">
    <source>
        <dbReference type="ARBA" id="ARBA00012439"/>
    </source>
</evidence>
<dbReference type="OrthoDB" id="9805316at2"/>
<dbReference type="EMBL" id="FUYF01000003">
    <property type="protein sequence ID" value="SKA78709.1"/>
    <property type="molecule type" value="Genomic_DNA"/>
</dbReference>
<evidence type="ECO:0000256" key="4">
    <source>
        <dbReference type="ARBA" id="ARBA00015100"/>
    </source>
</evidence>
<name>A0A1T4WNC0_9FIRM</name>
<comment type="cofactor">
    <cofactor evidence="1">
        <name>Mg(2+)</name>
        <dbReference type="ChEBI" id="CHEBI:18420"/>
    </cofactor>
</comment>
<dbReference type="InterPro" id="IPR053378">
    <property type="entry name" value="Prenyl_diphosphate_synthase"/>
</dbReference>
<dbReference type="InterPro" id="IPR033749">
    <property type="entry name" value="Polyprenyl_synt_CS"/>
</dbReference>
<evidence type="ECO:0000256" key="11">
    <source>
        <dbReference type="ARBA" id="ARBA00049399"/>
    </source>
</evidence>
<dbReference type="SFLD" id="SFLDS00005">
    <property type="entry name" value="Isoprenoid_Synthase_Type_I"/>
    <property type="match status" value="1"/>
</dbReference>
<evidence type="ECO:0000256" key="9">
    <source>
        <dbReference type="ARBA" id="ARBA00032380"/>
    </source>
</evidence>
<dbReference type="InterPro" id="IPR008949">
    <property type="entry name" value="Isoprenoid_synthase_dom_sf"/>
</dbReference>
<evidence type="ECO:0000256" key="6">
    <source>
        <dbReference type="ARBA" id="ARBA00022723"/>
    </source>
</evidence>
<dbReference type="Gene3D" id="1.10.600.10">
    <property type="entry name" value="Farnesyl Diphosphate Synthase"/>
    <property type="match status" value="1"/>
</dbReference>
<dbReference type="PANTHER" id="PTHR43281">
    <property type="entry name" value="FARNESYL DIPHOSPHATE SYNTHASE"/>
    <property type="match status" value="1"/>
</dbReference>
<keyword evidence="8" id="KW-0414">Isoprene biosynthesis</keyword>
<dbReference type="CDD" id="cd00685">
    <property type="entry name" value="Trans_IPPS_HT"/>
    <property type="match status" value="1"/>
</dbReference>
<dbReference type="GeneID" id="93337305"/>
<dbReference type="Pfam" id="PF00348">
    <property type="entry name" value="polyprenyl_synt"/>
    <property type="match status" value="1"/>
</dbReference>
<gene>
    <name evidence="13" type="ORF">SAMN02745178_00820</name>
</gene>
<dbReference type="Proteomes" id="UP000190286">
    <property type="component" value="Unassembled WGS sequence"/>
</dbReference>
<dbReference type="PROSITE" id="PS00444">
    <property type="entry name" value="POLYPRENYL_SYNTHASE_2"/>
    <property type="match status" value="1"/>
</dbReference>
<dbReference type="RefSeq" id="WP_078783817.1">
    <property type="nucleotide sequence ID" value="NZ_FUYF01000003.1"/>
</dbReference>
<dbReference type="GO" id="GO:0046872">
    <property type="term" value="F:metal ion binding"/>
    <property type="evidence" value="ECO:0007669"/>
    <property type="project" value="UniProtKB-KW"/>
</dbReference>
<evidence type="ECO:0000313" key="13">
    <source>
        <dbReference type="EMBL" id="SKA78709.1"/>
    </source>
</evidence>
<dbReference type="SUPFAM" id="SSF48576">
    <property type="entry name" value="Terpenoid synthases"/>
    <property type="match status" value="1"/>
</dbReference>